<dbReference type="EnsemblMetazoa" id="Aqu2.1.36784_001">
    <property type="protein sequence ID" value="Aqu2.1.36784_001"/>
    <property type="gene ID" value="Aqu2.1.36784"/>
</dbReference>
<dbReference type="InterPro" id="IPR004875">
    <property type="entry name" value="DDE_SF_endonuclease_dom"/>
</dbReference>
<dbReference type="GO" id="GO:0005634">
    <property type="term" value="C:nucleus"/>
    <property type="evidence" value="ECO:0007669"/>
    <property type="project" value="TreeGrafter"/>
</dbReference>
<name>A0A1X7VAM0_AMPQE</name>
<dbReference type="Pfam" id="PF03184">
    <property type="entry name" value="DDE_1"/>
    <property type="match status" value="1"/>
</dbReference>
<evidence type="ECO:0000259" key="1">
    <source>
        <dbReference type="Pfam" id="PF03184"/>
    </source>
</evidence>
<dbReference type="STRING" id="400682.A0A1X7VAM0"/>
<dbReference type="InterPro" id="IPR050863">
    <property type="entry name" value="CenT-Element_Derived"/>
</dbReference>
<dbReference type="GO" id="GO:0003677">
    <property type="term" value="F:DNA binding"/>
    <property type="evidence" value="ECO:0007669"/>
    <property type="project" value="TreeGrafter"/>
</dbReference>
<proteinExistence type="predicted"/>
<reference evidence="2" key="1">
    <citation type="submission" date="2017-05" db="UniProtKB">
        <authorList>
            <consortium name="EnsemblMetazoa"/>
        </authorList>
    </citation>
    <scope>IDENTIFICATION</scope>
</reference>
<dbReference type="OMA" id="HETHAIC"/>
<dbReference type="InParanoid" id="A0A1X7VAM0"/>
<sequence>MKEDLKEGAIPGTTFCCSESGWINEQLLLEWFEFFIESIPPARPVLIIEDGHASHVSLDVIKLAKENNVHLLCLPSHSMHILQPLDVGVFKSLKAHFNKECRDFLYSNPGKKIRSKNLESLLSLAWPKALMPTNVMKGFKQCGIFPLNPGVISD</sequence>
<evidence type="ECO:0000313" key="2">
    <source>
        <dbReference type="EnsemblMetazoa" id="Aqu2.1.36784_001"/>
    </source>
</evidence>
<dbReference type="OrthoDB" id="6766063at2759"/>
<dbReference type="eggNOG" id="KOG3105">
    <property type="taxonomic scope" value="Eukaryota"/>
</dbReference>
<organism evidence="2">
    <name type="scientific">Amphimedon queenslandica</name>
    <name type="common">Sponge</name>
    <dbReference type="NCBI Taxonomy" id="400682"/>
    <lineage>
        <taxon>Eukaryota</taxon>
        <taxon>Metazoa</taxon>
        <taxon>Porifera</taxon>
        <taxon>Demospongiae</taxon>
        <taxon>Heteroscleromorpha</taxon>
        <taxon>Haplosclerida</taxon>
        <taxon>Niphatidae</taxon>
        <taxon>Amphimedon</taxon>
    </lineage>
</organism>
<dbReference type="Gene3D" id="3.30.420.10">
    <property type="entry name" value="Ribonuclease H-like superfamily/Ribonuclease H"/>
    <property type="match status" value="1"/>
</dbReference>
<dbReference type="PANTHER" id="PTHR19303:SF57">
    <property type="entry name" value="HTH CENPB-TYPE DOMAIN-CONTAINING PROTEIN"/>
    <property type="match status" value="1"/>
</dbReference>
<protein>
    <recommendedName>
        <fullName evidence="1">DDE-1 domain-containing protein</fullName>
    </recommendedName>
</protein>
<dbReference type="InterPro" id="IPR036397">
    <property type="entry name" value="RNaseH_sf"/>
</dbReference>
<dbReference type="PANTHER" id="PTHR19303">
    <property type="entry name" value="TRANSPOSON"/>
    <property type="match status" value="1"/>
</dbReference>
<accession>A0A1X7VAM0</accession>
<feature type="domain" description="DDE-1" evidence="1">
    <location>
        <begin position="12"/>
        <end position="106"/>
    </location>
</feature>
<dbReference type="AlphaFoldDB" id="A0A1X7VAM0"/>